<dbReference type="KEGG" id="sfiy:F0344_01400"/>
<feature type="transmembrane region" description="Helical" evidence="1">
    <location>
        <begin position="51"/>
        <end position="71"/>
    </location>
</feature>
<sequence length="466" mass="49946">MSDSVITHAPGVFAVGHLGELTQVVPFDLVDEALASAGGLQQRVRRLPSRVVVYLLLAGALFTGLGWTGIWSRLTASLPAPLPVPAGSSITAAMRRVGPKPLKALFDLVKGPAAVTATQTTRFAGRLVVAIDGTQLALPDTPANLAVFPKAKAGQNGPSGYPMLRLVTLVACGTRTLMDAVFGTDATGELTYARDLITTAGTTGALRPGTLLLGDRNFSATAFVRTVASTGADFLIRAKTHSTALKLPILRRLPDGTFLSRIGEVTVRVIDATITLAPTDGADKRPATHSTYRLVTSLLDPDEAPATALVRLYRERWEIETSYCELKSTILGGRVLRGRYPAAVTQETWALLVAYQALRTAMSDAVLHRPNIDPDRTAFTIALNTARDQIIRAAGIIPHTRIDLVGRIGTAILNGLLPARRDRSRPRVKKRAISSKYRAVGRNIDHRTHRTTVHIEINALPSPPDG</sequence>
<accession>A0A7G7BDN3</accession>
<dbReference type="InterPro" id="IPR012337">
    <property type="entry name" value="RNaseH-like_sf"/>
</dbReference>
<dbReference type="GO" id="GO:0006313">
    <property type="term" value="P:DNA transposition"/>
    <property type="evidence" value="ECO:0007669"/>
    <property type="project" value="InterPro"/>
</dbReference>
<proteinExistence type="predicted"/>
<keyword evidence="1" id="KW-1133">Transmembrane helix</keyword>
<evidence type="ECO:0000313" key="8">
    <source>
        <dbReference type="EMBL" id="QNE76764.1"/>
    </source>
</evidence>
<evidence type="ECO:0000259" key="3">
    <source>
        <dbReference type="Pfam" id="PF13006"/>
    </source>
</evidence>
<protein>
    <submittedName>
        <fullName evidence="4">IS4 family transposase</fullName>
    </submittedName>
</protein>
<dbReference type="SUPFAM" id="SSF53098">
    <property type="entry name" value="Ribonuclease H-like"/>
    <property type="match status" value="1"/>
</dbReference>
<dbReference type="KEGG" id="sfiy:F0344_05525"/>
<dbReference type="PANTHER" id="PTHR37529">
    <property type="entry name" value="TRANSPOSASE INSG FOR INSERTION SEQUENCE ELEMENT IS4-RELATED"/>
    <property type="match status" value="1"/>
</dbReference>
<dbReference type="PANTHER" id="PTHR37529:SF1">
    <property type="entry name" value="TRANSPOSASE INSG FOR INSERTION SEQUENCE ELEMENT IS4-RELATED"/>
    <property type="match status" value="1"/>
</dbReference>
<dbReference type="GO" id="GO:0004803">
    <property type="term" value="F:transposase activity"/>
    <property type="evidence" value="ECO:0007669"/>
    <property type="project" value="InterPro"/>
</dbReference>
<dbReference type="KEGG" id="sfiy:F0344_25260"/>
<dbReference type="Proteomes" id="UP000515307">
    <property type="component" value="Chromosome"/>
</dbReference>
<evidence type="ECO:0000313" key="5">
    <source>
        <dbReference type="EMBL" id="QNE74074.1"/>
    </source>
</evidence>
<dbReference type="EMBL" id="CP045702">
    <property type="protein sequence ID" value="QNE75129.1"/>
    <property type="molecule type" value="Genomic_DNA"/>
</dbReference>
<evidence type="ECO:0000259" key="2">
    <source>
        <dbReference type="Pfam" id="PF01609"/>
    </source>
</evidence>
<dbReference type="KEGG" id="sfiy:F0344_11375"/>
<keyword evidence="1" id="KW-0812">Transmembrane</keyword>
<dbReference type="GO" id="GO:0003677">
    <property type="term" value="F:DNA binding"/>
    <property type="evidence" value="ECO:0007669"/>
    <property type="project" value="InterPro"/>
</dbReference>
<keyword evidence="10" id="KW-1185">Reference proteome</keyword>
<dbReference type="KEGG" id="sfiy:F0344_05160"/>
<dbReference type="Pfam" id="PF01609">
    <property type="entry name" value="DDE_Tnp_1"/>
    <property type="match status" value="1"/>
</dbReference>
<evidence type="ECO:0000313" key="10">
    <source>
        <dbReference type="Proteomes" id="UP000515307"/>
    </source>
</evidence>
<keyword evidence="1" id="KW-0472">Membrane</keyword>
<dbReference type="InterPro" id="IPR047952">
    <property type="entry name" value="Transpos_IS4"/>
</dbReference>
<organism evidence="4 10">
    <name type="scientific">Streptomyces finlayi</name>
    <dbReference type="NCBI Taxonomy" id="67296"/>
    <lineage>
        <taxon>Bacteria</taxon>
        <taxon>Bacillati</taxon>
        <taxon>Actinomycetota</taxon>
        <taxon>Actinomycetes</taxon>
        <taxon>Kitasatosporales</taxon>
        <taxon>Streptomycetaceae</taxon>
        <taxon>Streptomyces</taxon>
    </lineage>
</organism>
<dbReference type="EMBL" id="CP045702">
    <property type="protein sequence ID" value="QNE73448.1"/>
    <property type="molecule type" value="Genomic_DNA"/>
</dbReference>
<reference evidence="10" key="1">
    <citation type="submission" date="2019-10" db="EMBL/GenBank/DDBJ databases">
        <title>Antimicrobial potential of Antarctic Bacteria.</title>
        <authorList>
            <person name="Benaud N."/>
            <person name="Edwards R.J."/>
            <person name="Ferrari B.C."/>
        </authorList>
    </citation>
    <scope>NUCLEOTIDE SEQUENCE [LARGE SCALE GENOMIC DNA]</scope>
    <source>
        <strain evidence="10">NBSH44</strain>
    </source>
</reference>
<evidence type="ECO:0000256" key="1">
    <source>
        <dbReference type="SAM" id="Phobius"/>
    </source>
</evidence>
<feature type="domain" description="Transposase IS4 N-terminal" evidence="3">
    <location>
        <begin position="16"/>
        <end position="107"/>
    </location>
</feature>
<dbReference type="Pfam" id="PF13006">
    <property type="entry name" value="Nterm_IS4"/>
    <property type="match status" value="1"/>
</dbReference>
<dbReference type="NCBIfam" id="NF033592">
    <property type="entry name" value="transpos_IS4_1"/>
    <property type="match status" value="1"/>
</dbReference>
<name>A0A7G7BDN3_9ACTN</name>
<gene>
    <name evidence="4" type="ORF">F0344_01400</name>
    <name evidence="5" type="ORF">F0344_05160</name>
    <name evidence="6" type="ORF">F0344_05525</name>
    <name evidence="7" type="ORF">F0344_11375</name>
    <name evidence="8" type="ORF">F0344_20960</name>
    <name evidence="9" type="ORF">F0344_25260</name>
</gene>
<reference evidence="4" key="2">
    <citation type="journal article" date="2020" name="Microbiol. Resour. Announc.">
        <title>Antarctic desert soil bacteria exhibit high novel natural product potential, evaluated through long-read genome sequencing and comparative genomics.</title>
        <authorList>
            <person name="Benaud N."/>
            <person name="Edwards R.J."/>
            <person name="Amos T.G."/>
            <person name="D'Agostino P.M."/>
            <person name="Gutierrez-Chavez C."/>
            <person name="Montgomery K."/>
            <person name="Nicetic I."/>
            <person name="Ferrari B.C."/>
        </authorList>
    </citation>
    <scope>NUCLEOTIDE SEQUENCE</scope>
    <source>
        <strain evidence="4">NBSH44</strain>
    </source>
</reference>
<dbReference type="EMBL" id="CP045702">
    <property type="protein sequence ID" value="QNE76764.1"/>
    <property type="molecule type" value="Genomic_DNA"/>
</dbReference>
<dbReference type="KEGG" id="sfiy:F0344_20960"/>
<evidence type="ECO:0000313" key="4">
    <source>
        <dbReference type="EMBL" id="QNE73448.1"/>
    </source>
</evidence>
<feature type="domain" description="Transposase IS4-like" evidence="2">
    <location>
        <begin position="125"/>
        <end position="355"/>
    </location>
</feature>
<dbReference type="InterPro" id="IPR024473">
    <property type="entry name" value="Transposases_IS4_N"/>
</dbReference>
<dbReference type="EMBL" id="CP045702">
    <property type="protein sequence ID" value="QNE77464.1"/>
    <property type="molecule type" value="Genomic_DNA"/>
</dbReference>
<dbReference type="InterPro" id="IPR002559">
    <property type="entry name" value="Transposase_11"/>
</dbReference>
<evidence type="ECO:0000313" key="7">
    <source>
        <dbReference type="EMBL" id="QNE75129.1"/>
    </source>
</evidence>
<dbReference type="AlphaFoldDB" id="A0A7G7BDN3"/>
<dbReference type="EMBL" id="CP045702">
    <property type="protein sequence ID" value="QNE74074.1"/>
    <property type="molecule type" value="Genomic_DNA"/>
</dbReference>
<evidence type="ECO:0000313" key="6">
    <source>
        <dbReference type="EMBL" id="QNE74139.1"/>
    </source>
</evidence>
<evidence type="ECO:0000313" key="9">
    <source>
        <dbReference type="EMBL" id="QNE77464.1"/>
    </source>
</evidence>
<dbReference type="EMBL" id="CP045702">
    <property type="protein sequence ID" value="QNE74139.1"/>
    <property type="molecule type" value="Genomic_DNA"/>
</dbReference>